<dbReference type="PRINTS" id="PR00260">
    <property type="entry name" value="CHEMTRNSDUCR"/>
</dbReference>
<dbReference type="SMART" id="SM00304">
    <property type="entry name" value="HAMP"/>
    <property type="match status" value="1"/>
</dbReference>
<dbReference type="Gene3D" id="1.10.287.950">
    <property type="entry name" value="Methyl-accepting chemotaxis protein"/>
    <property type="match status" value="1"/>
</dbReference>
<evidence type="ECO:0000256" key="3">
    <source>
        <dbReference type="ARBA" id="ARBA00022692"/>
    </source>
</evidence>
<dbReference type="Pfam" id="PF00015">
    <property type="entry name" value="MCPsignal"/>
    <property type="match status" value="1"/>
</dbReference>
<dbReference type="GO" id="GO:0005886">
    <property type="term" value="C:plasma membrane"/>
    <property type="evidence" value="ECO:0007669"/>
    <property type="project" value="UniProtKB-SubCell"/>
</dbReference>
<dbReference type="Gene3D" id="3.30.450.20">
    <property type="entry name" value="PAS domain"/>
    <property type="match status" value="1"/>
</dbReference>
<dbReference type="EMBL" id="CAHP01000001">
    <property type="protein sequence ID" value="CCG39728.1"/>
    <property type="molecule type" value="Genomic_DNA"/>
</dbReference>
<organism evidence="12 13">
    <name type="scientific">Magnetospirillum molischianum DSM 120</name>
    <dbReference type="NCBI Taxonomy" id="1150626"/>
    <lineage>
        <taxon>Bacteria</taxon>
        <taxon>Pseudomonadati</taxon>
        <taxon>Pseudomonadota</taxon>
        <taxon>Alphaproteobacteria</taxon>
        <taxon>Rhodospirillales</taxon>
        <taxon>Rhodospirillaceae</taxon>
        <taxon>Magnetospirillum</taxon>
    </lineage>
</organism>
<dbReference type="Pfam" id="PF17200">
    <property type="entry name" value="sCache_2"/>
    <property type="match status" value="1"/>
</dbReference>
<dbReference type="GO" id="GO:0004888">
    <property type="term" value="F:transmembrane signaling receptor activity"/>
    <property type="evidence" value="ECO:0007669"/>
    <property type="project" value="InterPro"/>
</dbReference>
<feature type="domain" description="Methyl-accepting transducer" evidence="10">
    <location>
        <begin position="294"/>
        <end position="527"/>
    </location>
</feature>
<evidence type="ECO:0000256" key="8">
    <source>
        <dbReference type="PROSITE-ProRule" id="PRU00284"/>
    </source>
</evidence>
<keyword evidence="2" id="KW-1003">Cell membrane</keyword>
<gene>
    <name evidence="12" type="ORF">PHAMO_10153</name>
</gene>
<dbReference type="RefSeq" id="WP_002725401.1">
    <property type="nucleotide sequence ID" value="NZ_CAHP01000001.1"/>
</dbReference>
<evidence type="ECO:0000256" key="7">
    <source>
        <dbReference type="ARBA" id="ARBA00029447"/>
    </source>
</evidence>
<evidence type="ECO:0000256" key="5">
    <source>
        <dbReference type="ARBA" id="ARBA00023136"/>
    </source>
</evidence>
<dbReference type="CDD" id="cd06225">
    <property type="entry name" value="HAMP"/>
    <property type="match status" value="1"/>
</dbReference>
<keyword evidence="3 9" id="KW-0812">Transmembrane</keyword>
<keyword evidence="4 9" id="KW-1133">Transmembrane helix</keyword>
<dbReference type="GO" id="GO:0006935">
    <property type="term" value="P:chemotaxis"/>
    <property type="evidence" value="ECO:0007669"/>
    <property type="project" value="InterPro"/>
</dbReference>
<keyword evidence="6 8" id="KW-0807">Transducer</keyword>
<evidence type="ECO:0000256" key="2">
    <source>
        <dbReference type="ARBA" id="ARBA00022475"/>
    </source>
</evidence>
<dbReference type="AlphaFoldDB" id="H8FMZ0"/>
<feature type="transmembrane region" description="Helical" evidence="9">
    <location>
        <begin position="6"/>
        <end position="29"/>
    </location>
</feature>
<keyword evidence="5 9" id="KW-0472">Membrane</keyword>
<dbReference type="STRING" id="1150626.PHAMO_10153"/>
<name>H8FMZ0_MAGML</name>
<reference evidence="12 13" key="1">
    <citation type="journal article" date="2012" name="J. Bacteriol.">
        <title>Draft Genome Sequence of the Purple Photosynthetic Bacterium Phaeospirillum molischianum DSM120, a Particularly Versatile Bacterium.</title>
        <authorList>
            <person name="Duquesne K."/>
            <person name="Prima V."/>
            <person name="Ji B."/>
            <person name="Rouy Z."/>
            <person name="Medigue C."/>
            <person name="Talla E."/>
            <person name="Sturgis J.N."/>
        </authorList>
    </citation>
    <scope>NUCLEOTIDE SEQUENCE [LARGE SCALE GENOMIC DNA]</scope>
    <source>
        <strain evidence="13">DSM120</strain>
    </source>
</reference>
<comment type="similarity">
    <text evidence="7">Belongs to the methyl-accepting chemotaxis (MCP) protein family.</text>
</comment>
<evidence type="ECO:0000259" key="10">
    <source>
        <dbReference type="PROSITE" id="PS50111"/>
    </source>
</evidence>
<evidence type="ECO:0000256" key="4">
    <source>
        <dbReference type="ARBA" id="ARBA00022989"/>
    </source>
</evidence>
<sequence length="556" mass="57778">MGISVRLALIVIGSVIGMVVIATLGLFNARDNLMEERRIKTREVVELAVSVAAAAEARVRAGEISVEAAQAQALDLIRQMRYAGDNYFWINDLDGVLVMHPHRAKAIGTSVLGLKDAAGQLMYVSFLDAARRAGGGFVEYVGRRPGTDINAAKLSYVETFKPWGWVFGTGIYVDDVEAEFRARSLVVGGLVGGVVLLIALGAVLVARSIVRPLRQLAHGMERVVAGDHTIVIGHETDRSEIGHFARALALFRDRLVEMMRLRAENEQAARAAQSARREAVLGVADDLETAVGTVIDRLSTQAGEMEATAEALAVTAKQSARRAADVAQAAGDASVSVGAVAASAEQLSASIGEIGRQVTRSTGVSGQAVSEARTSSELVAGLSGSVDRIDAVVSLINDIAAQTNLLALNATIEAARAGEAGKGFAVVAGEVKQLATQTARATEEISGQIAAIQAEARDAAISIRTILTTIDTVNDIATAIAAAVEQQGAAASEIARAVQAASQSTETVTANVIALRNDADKTDEAAAALRGGAGRVSAEATGLHGAVGELLARVRV</sequence>
<dbReference type="InterPro" id="IPR033480">
    <property type="entry name" value="sCache_2"/>
</dbReference>
<feature type="transmembrane region" description="Helical" evidence="9">
    <location>
        <begin position="185"/>
        <end position="206"/>
    </location>
</feature>
<comment type="subcellular location">
    <subcellularLocation>
        <location evidence="1">Cell membrane</location>
        <topology evidence="1">Multi-pass membrane protein</topology>
    </subcellularLocation>
</comment>
<dbReference type="SMART" id="SM01049">
    <property type="entry name" value="Cache_2"/>
    <property type="match status" value="1"/>
</dbReference>
<dbReference type="InterPro" id="IPR004090">
    <property type="entry name" value="Chemotax_Me-accpt_rcpt"/>
</dbReference>
<dbReference type="eggNOG" id="COG4564">
    <property type="taxonomic scope" value="Bacteria"/>
</dbReference>
<evidence type="ECO:0000256" key="6">
    <source>
        <dbReference type="ARBA" id="ARBA00023224"/>
    </source>
</evidence>
<dbReference type="eggNOG" id="COG0840">
    <property type="taxonomic scope" value="Bacteria"/>
</dbReference>
<evidence type="ECO:0000256" key="9">
    <source>
        <dbReference type="SAM" id="Phobius"/>
    </source>
</evidence>
<keyword evidence="13" id="KW-1185">Reference proteome</keyword>
<dbReference type="Gene3D" id="6.10.340.10">
    <property type="match status" value="1"/>
</dbReference>
<dbReference type="SUPFAM" id="SSF58104">
    <property type="entry name" value="Methyl-accepting chemotaxis protein (MCP) signaling domain"/>
    <property type="match status" value="1"/>
</dbReference>
<dbReference type="PROSITE" id="PS50885">
    <property type="entry name" value="HAMP"/>
    <property type="match status" value="1"/>
</dbReference>
<dbReference type="InterPro" id="IPR003660">
    <property type="entry name" value="HAMP_dom"/>
</dbReference>
<dbReference type="Proteomes" id="UP000004169">
    <property type="component" value="Unassembled WGS sequence"/>
</dbReference>
<protein>
    <submittedName>
        <fullName evidence="12">Putative Methyl-accepting chemotaxis protein</fullName>
    </submittedName>
</protein>
<evidence type="ECO:0000256" key="1">
    <source>
        <dbReference type="ARBA" id="ARBA00004651"/>
    </source>
</evidence>
<dbReference type="PANTHER" id="PTHR32089">
    <property type="entry name" value="METHYL-ACCEPTING CHEMOTAXIS PROTEIN MCPB"/>
    <property type="match status" value="1"/>
</dbReference>
<evidence type="ECO:0000313" key="13">
    <source>
        <dbReference type="Proteomes" id="UP000004169"/>
    </source>
</evidence>
<feature type="domain" description="HAMP" evidence="11">
    <location>
        <begin position="207"/>
        <end position="260"/>
    </location>
</feature>
<dbReference type="PANTHER" id="PTHR32089:SF112">
    <property type="entry name" value="LYSOZYME-LIKE PROTEIN-RELATED"/>
    <property type="match status" value="1"/>
</dbReference>
<dbReference type="PROSITE" id="PS50111">
    <property type="entry name" value="CHEMOTAXIS_TRANSDUC_2"/>
    <property type="match status" value="1"/>
</dbReference>
<proteinExistence type="inferred from homology"/>
<evidence type="ECO:0000259" key="11">
    <source>
        <dbReference type="PROSITE" id="PS50885"/>
    </source>
</evidence>
<evidence type="ECO:0000313" key="12">
    <source>
        <dbReference type="EMBL" id="CCG39728.1"/>
    </source>
</evidence>
<dbReference type="InterPro" id="IPR004089">
    <property type="entry name" value="MCPsignal_dom"/>
</dbReference>
<dbReference type="GO" id="GO:0007165">
    <property type="term" value="P:signal transduction"/>
    <property type="evidence" value="ECO:0007669"/>
    <property type="project" value="UniProtKB-KW"/>
</dbReference>
<dbReference type="Pfam" id="PF00672">
    <property type="entry name" value="HAMP"/>
    <property type="match status" value="1"/>
</dbReference>
<accession>H8FMZ0</accession>
<comment type="caution">
    <text evidence="12">The sequence shown here is derived from an EMBL/GenBank/DDBJ whole genome shotgun (WGS) entry which is preliminary data.</text>
</comment>
<dbReference type="SMART" id="SM00283">
    <property type="entry name" value="MA"/>
    <property type="match status" value="1"/>
</dbReference>